<protein>
    <submittedName>
        <fullName evidence="2">Uncharacterized protein</fullName>
    </submittedName>
</protein>
<evidence type="ECO:0000313" key="4">
    <source>
        <dbReference type="Proteomes" id="UP000663828"/>
    </source>
</evidence>
<sequence length="175" mass="20420">MNVTSFDDGNLINDIQFGNKGAVLFIVTYIGFYGLSIICIFGQQLKETQKQRHELPAYFLKTLWDVPNKNKLYQELSDVERLKRIFSAYFADHETYMTTKNDELQAIVEERAHACAMRYRQKLRRLHLSHTDYYLDTIQRIAHTQQVTKTTVSTTISYTEKDKDHDMSVLAISVV</sequence>
<keyword evidence="1" id="KW-0812">Transmembrane</keyword>
<dbReference type="EMBL" id="CAJNOJ010000081">
    <property type="protein sequence ID" value="CAF1058791.1"/>
    <property type="molecule type" value="Genomic_DNA"/>
</dbReference>
<keyword evidence="1" id="KW-0472">Membrane</keyword>
<dbReference type="Proteomes" id="UP000663828">
    <property type="component" value="Unassembled WGS sequence"/>
</dbReference>
<keyword evidence="4" id="KW-1185">Reference proteome</keyword>
<dbReference type="EMBL" id="CAJNOR010000255">
    <property type="protein sequence ID" value="CAF0856875.1"/>
    <property type="molecule type" value="Genomic_DNA"/>
</dbReference>
<evidence type="ECO:0000313" key="3">
    <source>
        <dbReference type="EMBL" id="CAF1058791.1"/>
    </source>
</evidence>
<accession>A0A813WT92</accession>
<evidence type="ECO:0000256" key="1">
    <source>
        <dbReference type="SAM" id="Phobius"/>
    </source>
</evidence>
<comment type="caution">
    <text evidence="2">The sequence shown here is derived from an EMBL/GenBank/DDBJ whole genome shotgun (WGS) entry which is preliminary data.</text>
</comment>
<organism evidence="2 4">
    <name type="scientific">Adineta ricciae</name>
    <name type="common">Rotifer</name>
    <dbReference type="NCBI Taxonomy" id="249248"/>
    <lineage>
        <taxon>Eukaryota</taxon>
        <taxon>Metazoa</taxon>
        <taxon>Spiralia</taxon>
        <taxon>Gnathifera</taxon>
        <taxon>Rotifera</taxon>
        <taxon>Eurotatoria</taxon>
        <taxon>Bdelloidea</taxon>
        <taxon>Adinetida</taxon>
        <taxon>Adinetidae</taxon>
        <taxon>Adineta</taxon>
    </lineage>
</organism>
<feature type="transmembrane region" description="Helical" evidence="1">
    <location>
        <begin position="22"/>
        <end position="42"/>
    </location>
</feature>
<keyword evidence="1" id="KW-1133">Transmembrane helix</keyword>
<dbReference type="AlphaFoldDB" id="A0A813WT92"/>
<name>A0A813WT92_ADIRI</name>
<dbReference type="OrthoDB" id="9981689at2759"/>
<gene>
    <name evidence="3" type="ORF">EDS130_LOCUS17806</name>
    <name evidence="2" type="ORF">XAT740_LOCUS5775</name>
</gene>
<reference evidence="2" key="1">
    <citation type="submission" date="2021-02" db="EMBL/GenBank/DDBJ databases">
        <authorList>
            <person name="Nowell W R."/>
        </authorList>
    </citation>
    <scope>NUCLEOTIDE SEQUENCE</scope>
</reference>
<dbReference type="Proteomes" id="UP000663852">
    <property type="component" value="Unassembled WGS sequence"/>
</dbReference>
<proteinExistence type="predicted"/>
<evidence type="ECO:0000313" key="2">
    <source>
        <dbReference type="EMBL" id="CAF0856875.1"/>
    </source>
</evidence>